<feature type="compositionally biased region" description="Low complexity" evidence="2">
    <location>
        <begin position="258"/>
        <end position="272"/>
    </location>
</feature>
<evidence type="ECO:0000256" key="2">
    <source>
        <dbReference type="SAM" id="MobiDB-lite"/>
    </source>
</evidence>
<proteinExistence type="inferred from homology"/>
<dbReference type="GO" id="GO:0005829">
    <property type="term" value="C:cytosol"/>
    <property type="evidence" value="ECO:0007669"/>
    <property type="project" value="TreeGrafter"/>
</dbReference>
<organism evidence="4 5">
    <name type="scientific">Diplodia corticola</name>
    <dbReference type="NCBI Taxonomy" id="236234"/>
    <lineage>
        <taxon>Eukaryota</taxon>
        <taxon>Fungi</taxon>
        <taxon>Dikarya</taxon>
        <taxon>Ascomycota</taxon>
        <taxon>Pezizomycotina</taxon>
        <taxon>Dothideomycetes</taxon>
        <taxon>Dothideomycetes incertae sedis</taxon>
        <taxon>Botryosphaeriales</taxon>
        <taxon>Botryosphaeriaceae</taxon>
        <taxon>Diplodia</taxon>
    </lineage>
</organism>
<evidence type="ECO:0000313" key="5">
    <source>
        <dbReference type="Proteomes" id="UP000183809"/>
    </source>
</evidence>
<dbReference type="GO" id="GO:0051879">
    <property type="term" value="F:Hsp90 protein binding"/>
    <property type="evidence" value="ECO:0007669"/>
    <property type="project" value="InterPro"/>
</dbReference>
<dbReference type="InterPro" id="IPR045250">
    <property type="entry name" value="p23-like"/>
</dbReference>
<dbReference type="CDD" id="cd06465">
    <property type="entry name" value="p23_hB-ind1_like"/>
    <property type="match status" value="1"/>
</dbReference>
<dbReference type="InterPro" id="IPR007052">
    <property type="entry name" value="CS_dom"/>
</dbReference>
<sequence>MATRLTPGVLWAQRSCYSPDSNYVFLTIAIHDVPRRSLELDVQERKVVLDAHSDLSDTEYHLELNLHDDVYPNEAEIRHTDRQLELKLFKAEPDYWWPALLSDADVPSYVKQDFERWVNKDEQDGEPDPLDELVADMDIDTLQATADAALTSLPGFENIVTYTERQSGVHRAAEAMGQQDTEKDTKFEDESDDESDDEDDEVTSDDETSDSHEDSDSSDEDSPSPGSGSANGHATGHAFSDGEGSGGDKSSLDDSAHQSKGSSHGSGPSTSDSTDKEHSHHLGEKGPNTTSANKSKDLPQSSSQPSITPAGNLAKGTQARRELPFNLRPLSFEAWKKSVDRSVEISNIKHSRLMQLPKFVRLDIFEVALAVTPGNRIQFFPDLVMKWGERYAYLLLVGVHESNYSGIVNMKAEIRKAKNEHHTHYYQGDDMYRCGAPALLYVSKQVSEEACVVLYRRNHFAFRDISGFVAPRMLPSYDWSLQCQPTSQAGSSRPSLSAKTFGLQAATPHKDSIKGSFEACINMLAERGTLKELNLIIARDEIKAWSLDDDERMEKLPRNMRMVLAKRLSMEDYMFKHVLAKIPKLVTTVVVEESLHDPNHREEDEWEGQKADFEAYLAAIERKCQRYGFRYERRNPKDVVRLSHRFWGLCSMHLSEGLSLDNLTDEDLVNLYSREIERIKLA</sequence>
<evidence type="ECO:0000259" key="3">
    <source>
        <dbReference type="PROSITE" id="PS51203"/>
    </source>
</evidence>
<dbReference type="EMBL" id="MNUE01000095">
    <property type="protein sequence ID" value="OJD29057.1"/>
    <property type="molecule type" value="Genomic_DNA"/>
</dbReference>
<comment type="similarity">
    <text evidence="1">Belongs to the p23/wos2 family.</text>
</comment>
<dbReference type="GO" id="GO:0051131">
    <property type="term" value="P:chaperone-mediated protein complex assembly"/>
    <property type="evidence" value="ECO:0007669"/>
    <property type="project" value="TreeGrafter"/>
</dbReference>
<dbReference type="SUPFAM" id="SSF49764">
    <property type="entry name" value="HSP20-like chaperones"/>
    <property type="match status" value="1"/>
</dbReference>
<dbReference type="GO" id="GO:0006457">
    <property type="term" value="P:protein folding"/>
    <property type="evidence" value="ECO:0007669"/>
    <property type="project" value="TreeGrafter"/>
</dbReference>
<dbReference type="GO" id="GO:0005634">
    <property type="term" value="C:nucleus"/>
    <property type="evidence" value="ECO:0007669"/>
    <property type="project" value="TreeGrafter"/>
</dbReference>
<accession>A0A1J9QKQ9</accession>
<dbReference type="OrthoDB" id="1564555at2759"/>
<feature type="compositionally biased region" description="Basic and acidic residues" evidence="2">
    <location>
        <begin position="273"/>
        <end position="284"/>
    </location>
</feature>
<feature type="compositionally biased region" description="Acidic residues" evidence="2">
    <location>
        <begin position="189"/>
        <end position="208"/>
    </location>
</feature>
<dbReference type="PANTHER" id="PTHR22932">
    <property type="entry name" value="TELOMERASE-BINDING PROTEIN P23 HSP90 CO-CHAPERONE"/>
    <property type="match status" value="1"/>
</dbReference>
<feature type="region of interest" description="Disordered" evidence="2">
    <location>
        <begin position="167"/>
        <end position="317"/>
    </location>
</feature>
<protein>
    <submittedName>
        <fullName evidence="4">Cs domain-containing protein</fullName>
    </submittedName>
</protein>
<feature type="domain" description="CS" evidence="3">
    <location>
        <begin position="4"/>
        <end position="101"/>
    </location>
</feature>
<evidence type="ECO:0000256" key="1">
    <source>
        <dbReference type="ARBA" id="ARBA00025733"/>
    </source>
</evidence>
<dbReference type="InterPro" id="IPR008978">
    <property type="entry name" value="HSP20-like_chaperone"/>
</dbReference>
<comment type="caution">
    <text evidence="4">The sequence shown here is derived from an EMBL/GenBank/DDBJ whole genome shotgun (WGS) entry which is preliminary data.</text>
</comment>
<feature type="compositionally biased region" description="Polar residues" evidence="2">
    <location>
        <begin position="287"/>
        <end position="309"/>
    </location>
</feature>
<dbReference type="PANTHER" id="PTHR22932:SF1">
    <property type="entry name" value="CO-CHAPERONE PROTEIN DAF-41"/>
    <property type="match status" value="1"/>
</dbReference>
<dbReference type="Gene3D" id="2.60.40.790">
    <property type="match status" value="1"/>
</dbReference>
<name>A0A1J9QKQ9_9PEZI</name>
<dbReference type="GeneID" id="31020270"/>
<dbReference type="GO" id="GO:0051087">
    <property type="term" value="F:protein-folding chaperone binding"/>
    <property type="evidence" value="ECO:0007669"/>
    <property type="project" value="TreeGrafter"/>
</dbReference>
<dbReference type="RefSeq" id="XP_020125317.1">
    <property type="nucleotide sequence ID" value="XM_020280006.1"/>
</dbReference>
<dbReference type="Proteomes" id="UP000183809">
    <property type="component" value="Unassembled WGS sequence"/>
</dbReference>
<evidence type="ECO:0000313" key="4">
    <source>
        <dbReference type="EMBL" id="OJD29057.1"/>
    </source>
</evidence>
<gene>
    <name evidence="4" type="ORF">BKCO1_9500022</name>
</gene>
<reference evidence="4 5" key="1">
    <citation type="submission" date="2016-10" db="EMBL/GenBank/DDBJ databases">
        <title>Proteomics and genomics reveal pathogen-plant mechanisms compatible with a hemibiotrophic lifestyle of Diplodia corticola.</title>
        <authorList>
            <person name="Fernandes I."/>
            <person name="De Jonge R."/>
            <person name="Van De Peer Y."/>
            <person name="Devreese B."/>
            <person name="Alves A."/>
            <person name="Esteves A.C."/>
        </authorList>
    </citation>
    <scope>NUCLEOTIDE SEQUENCE [LARGE SCALE GENOMIC DNA]</scope>
    <source>
        <strain evidence="4 5">CBS 112549</strain>
    </source>
</reference>
<keyword evidence="5" id="KW-1185">Reference proteome</keyword>
<dbReference type="AlphaFoldDB" id="A0A1J9QKQ9"/>
<dbReference type="STRING" id="236234.A0A1J9QKQ9"/>
<dbReference type="PROSITE" id="PS51203">
    <property type="entry name" value="CS"/>
    <property type="match status" value="1"/>
</dbReference>